<dbReference type="STRING" id="578458.D8Q1U0"/>
<organism evidence="4">
    <name type="scientific">Schizophyllum commune (strain H4-8 / FGSC 9210)</name>
    <name type="common">Split gill fungus</name>
    <dbReference type="NCBI Taxonomy" id="578458"/>
    <lineage>
        <taxon>Eukaryota</taxon>
        <taxon>Fungi</taxon>
        <taxon>Dikarya</taxon>
        <taxon>Basidiomycota</taxon>
        <taxon>Agaricomycotina</taxon>
        <taxon>Agaricomycetes</taxon>
        <taxon>Agaricomycetidae</taxon>
        <taxon>Agaricales</taxon>
        <taxon>Schizophyllaceae</taxon>
        <taxon>Schizophyllum</taxon>
    </lineage>
</organism>
<dbReference type="RefSeq" id="XP_003032907.1">
    <property type="nucleotide sequence ID" value="XM_003032861.1"/>
</dbReference>
<evidence type="ECO:0000313" key="4">
    <source>
        <dbReference type="Proteomes" id="UP000007431"/>
    </source>
</evidence>
<sequence length="222" mass="24564">MPRLLILGSTGPSGLELVRAALKDIPDAQLVLYVRSPQKLSEEIKSNPSITIVEGTLEDTAAVERALEGVDAVLSALGPVGASHPKDTPIAKFYSRLLKQMRERGIKRFLVLGTASAPDPEHDRFSIGHKAMVLAVYMLMYGSYKEFYTLGEILRGPEAEDIDWTMVRVPYLSQEDRTDTVAGYVGDGKVGLKLARKGFAKFMVDELKNRQWVRKMPEVSNA</sequence>
<proteinExistence type="inferred from homology"/>
<protein>
    <recommendedName>
        <fullName evidence="2">NAD(P)-binding domain-containing protein</fullName>
    </recommendedName>
</protein>
<evidence type="ECO:0000259" key="2">
    <source>
        <dbReference type="Pfam" id="PF13460"/>
    </source>
</evidence>
<dbReference type="VEuPathDB" id="FungiDB:SCHCODRAFT_02619775"/>
<dbReference type="KEGG" id="scm:SCHCO_02619775"/>
<dbReference type="SUPFAM" id="SSF51735">
    <property type="entry name" value="NAD(P)-binding Rossmann-fold domains"/>
    <property type="match status" value="1"/>
</dbReference>
<dbReference type="OMA" id="EHDKFSV"/>
<keyword evidence="4" id="KW-1185">Reference proteome</keyword>
<dbReference type="GO" id="GO:0016646">
    <property type="term" value="F:oxidoreductase activity, acting on the CH-NH group of donors, NAD or NADP as acceptor"/>
    <property type="evidence" value="ECO:0007669"/>
    <property type="project" value="TreeGrafter"/>
</dbReference>
<accession>D8Q1U0</accession>
<dbReference type="OrthoDB" id="10254221at2759"/>
<dbReference type="PANTHER" id="PTHR43355:SF2">
    <property type="entry name" value="FLAVIN REDUCTASE (NADPH)"/>
    <property type="match status" value="1"/>
</dbReference>
<dbReference type="PANTHER" id="PTHR43355">
    <property type="entry name" value="FLAVIN REDUCTASE (NADPH)"/>
    <property type="match status" value="1"/>
</dbReference>
<dbReference type="EMBL" id="GL377305">
    <property type="protein sequence ID" value="EFI98004.1"/>
    <property type="molecule type" value="Genomic_DNA"/>
</dbReference>
<reference evidence="3 4" key="1">
    <citation type="journal article" date="2010" name="Nat. Biotechnol.">
        <title>Genome sequence of the model mushroom Schizophyllum commune.</title>
        <authorList>
            <person name="Ohm R.A."/>
            <person name="de Jong J.F."/>
            <person name="Lugones L.G."/>
            <person name="Aerts A."/>
            <person name="Kothe E."/>
            <person name="Stajich J.E."/>
            <person name="de Vries R.P."/>
            <person name="Record E."/>
            <person name="Levasseur A."/>
            <person name="Baker S.E."/>
            <person name="Bartholomew K.A."/>
            <person name="Coutinho P.M."/>
            <person name="Erdmann S."/>
            <person name="Fowler T.J."/>
            <person name="Gathman A.C."/>
            <person name="Lombard V."/>
            <person name="Henrissat B."/>
            <person name="Knabe N."/>
            <person name="Kuees U."/>
            <person name="Lilly W.W."/>
            <person name="Lindquist E."/>
            <person name="Lucas S."/>
            <person name="Magnuson J.K."/>
            <person name="Piumi F."/>
            <person name="Raudaskoski M."/>
            <person name="Salamov A."/>
            <person name="Schmutz J."/>
            <person name="Schwarze F.W.M.R."/>
            <person name="vanKuyk P.A."/>
            <person name="Horton J.S."/>
            <person name="Grigoriev I.V."/>
            <person name="Woesten H.A.B."/>
        </authorList>
    </citation>
    <scope>NUCLEOTIDE SEQUENCE [LARGE SCALE GENOMIC DNA]</scope>
    <source>
        <strain evidence="4">H4-8 / FGSC 9210</strain>
    </source>
</reference>
<feature type="domain" description="NAD(P)-binding" evidence="2">
    <location>
        <begin position="8"/>
        <end position="209"/>
    </location>
</feature>
<evidence type="ECO:0000313" key="3">
    <source>
        <dbReference type="EMBL" id="EFI98004.1"/>
    </source>
</evidence>
<dbReference type="InterPro" id="IPR016040">
    <property type="entry name" value="NAD(P)-bd_dom"/>
</dbReference>
<dbReference type="Pfam" id="PF13460">
    <property type="entry name" value="NAD_binding_10"/>
    <property type="match status" value="1"/>
</dbReference>
<dbReference type="Proteomes" id="UP000007431">
    <property type="component" value="Unassembled WGS sequence"/>
</dbReference>
<dbReference type="AlphaFoldDB" id="D8Q1U0"/>
<dbReference type="InterPro" id="IPR036291">
    <property type="entry name" value="NAD(P)-bd_dom_sf"/>
</dbReference>
<dbReference type="eggNOG" id="ENOG502SRHI">
    <property type="taxonomic scope" value="Eukaryota"/>
</dbReference>
<dbReference type="GeneID" id="9591012"/>
<evidence type="ECO:0000256" key="1">
    <source>
        <dbReference type="ARBA" id="ARBA00038376"/>
    </source>
</evidence>
<gene>
    <name evidence="3" type="ORF">SCHCODRAFT_54970</name>
</gene>
<dbReference type="InParanoid" id="D8Q1U0"/>
<dbReference type="Gene3D" id="3.40.50.720">
    <property type="entry name" value="NAD(P)-binding Rossmann-like Domain"/>
    <property type="match status" value="1"/>
</dbReference>
<dbReference type="HOGENOM" id="CLU_025711_4_3_1"/>
<comment type="similarity">
    <text evidence="1">Belongs to the avfA family.</text>
</comment>
<dbReference type="InterPro" id="IPR051606">
    <property type="entry name" value="Polyketide_Oxido-like"/>
</dbReference>
<name>D8Q1U0_SCHCM</name>